<feature type="domain" description="ABC transporter" evidence="11">
    <location>
        <begin position="451"/>
        <end position="681"/>
    </location>
</feature>
<feature type="transmembrane region" description="Helical" evidence="10">
    <location>
        <begin position="398"/>
        <end position="421"/>
    </location>
</feature>
<dbReference type="Gene3D" id="3.40.50.300">
    <property type="entry name" value="P-loop containing nucleotide triphosphate hydrolases"/>
    <property type="match status" value="2"/>
</dbReference>
<reference evidence="12 13" key="1">
    <citation type="journal article" date="2019" name="Nat. Ecol. Evol.">
        <title>Megaphylogeny resolves global patterns of mushroom evolution.</title>
        <authorList>
            <person name="Varga T."/>
            <person name="Krizsan K."/>
            <person name="Foldi C."/>
            <person name="Dima B."/>
            <person name="Sanchez-Garcia M."/>
            <person name="Sanchez-Ramirez S."/>
            <person name="Szollosi G.J."/>
            <person name="Szarkandi J.G."/>
            <person name="Papp V."/>
            <person name="Albert L."/>
            <person name="Andreopoulos W."/>
            <person name="Angelini C."/>
            <person name="Antonin V."/>
            <person name="Barry K.W."/>
            <person name="Bougher N.L."/>
            <person name="Buchanan P."/>
            <person name="Buyck B."/>
            <person name="Bense V."/>
            <person name="Catcheside P."/>
            <person name="Chovatia M."/>
            <person name="Cooper J."/>
            <person name="Damon W."/>
            <person name="Desjardin D."/>
            <person name="Finy P."/>
            <person name="Geml J."/>
            <person name="Haridas S."/>
            <person name="Hughes K."/>
            <person name="Justo A."/>
            <person name="Karasinski D."/>
            <person name="Kautmanova I."/>
            <person name="Kiss B."/>
            <person name="Kocsube S."/>
            <person name="Kotiranta H."/>
            <person name="LaButti K.M."/>
            <person name="Lechner B.E."/>
            <person name="Liimatainen K."/>
            <person name="Lipzen A."/>
            <person name="Lukacs Z."/>
            <person name="Mihaltcheva S."/>
            <person name="Morgado L.N."/>
            <person name="Niskanen T."/>
            <person name="Noordeloos M.E."/>
            <person name="Ohm R.A."/>
            <person name="Ortiz-Santana B."/>
            <person name="Ovrebo C."/>
            <person name="Racz N."/>
            <person name="Riley R."/>
            <person name="Savchenko A."/>
            <person name="Shiryaev A."/>
            <person name="Soop K."/>
            <person name="Spirin V."/>
            <person name="Szebenyi C."/>
            <person name="Tomsovsky M."/>
            <person name="Tulloss R.E."/>
            <person name="Uehling J."/>
            <person name="Grigoriev I.V."/>
            <person name="Vagvolgyi C."/>
            <person name="Papp T."/>
            <person name="Martin F.M."/>
            <person name="Miettinen O."/>
            <person name="Hibbett D.S."/>
            <person name="Nagy L.G."/>
        </authorList>
    </citation>
    <scope>NUCLEOTIDE SEQUENCE [LARGE SCALE GENOMIC DNA]</scope>
    <source>
        <strain evidence="12 13">FP101781</strain>
    </source>
</reference>
<dbReference type="CDD" id="cd03263">
    <property type="entry name" value="ABC_subfamily_A"/>
    <property type="match status" value="2"/>
</dbReference>
<dbReference type="GO" id="GO:0140359">
    <property type="term" value="F:ABC-type transporter activity"/>
    <property type="evidence" value="ECO:0007669"/>
    <property type="project" value="InterPro"/>
</dbReference>
<evidence type="ECO:0000256" key="4">
    <source>
        <dbReference type="ARBA" id="ARBA00022692"/>
    </source>
</evidence>
<evidence type="ECO:0000256" key="7">
    <source>
        <dbReference type="ARBA" id="ARBA00022840"/>
    </source>
</evidence>
<dbReference type="PANTHER" id="PTHR19229">
    <property type="entry name" value="ATP-BINDING CASSETTE TRANSPORTER SUBFAMILY A ABCA"/>
    <property type="match status" value="1"/>
</dbReference>
<keyword evidence="4 10" id="KW-0812">Transmembrane</keyword>
<proteinExistence type="inferred from homology"/>
<dbReference type="Pfam" id="PF12698">
    <property type="entry name" value="ABC2_membrane_3"/>
    <property type="match status" value="1"/>
</dbReference>
<dbReference type="EMBL" id="QPFP01000015">
    <property type="protein sequence ID" value="TEB32355.1"/>
    <property type="molecule type" value="Genomic_DNA"/>
</dbReference>
<comment type="caution">
    <text evidence="12">The sequence shown here is derived from an EMBL/GenBank/DDBJ whole genome shotgun (WGS) entry which is preliminary data.</text>
</comment>
<keyword evidence="8 10" id="KW-1133">Transmembrane helix</keyword>
<evidence type="ECO:0000256" key="1">
    <source>
        <dbReference type="ARBA" id="ARBA00004141"/>
    </source>
</evidence>
<evidence type="ECO:0000256" key="3">
    <source>
        <dbReference type="ARBA" id="ARBA00022448"/>
    </source>
</evidence>
<dbReference type="PROSITE" id="PS50893">
    <property type="entry name" value="ABC_TRANSPORTER_2"/>
    <property type="match status" value="2"/>
</dbReference>
<dbReference type="GO" id="GO:0005524">
    <property type="term" value="F:ATP binding"/>
    <property type="evidence" value="ECO:0007669"/>
    <property type="project" value="UniProtKB-KW"/>
</dbReference>
<comment type="subcellular location">
    <subcellularLocation>
        <location evidence="1">Membrane</location>
        <topology evidence="1">Multi-pass membrane protein</topology>
    </subcellularLocation>
</comment>
<keyword evidence="12" id="KW-0378">Hydrolase</keyword>
<feature type="transmembrane region" description="Helical" evidence="10">
    <location>
        <begin position="331"/>
        <end position="351"/>
    </location>
</feature>
<feature type="transmembrane region" description="Helical" evidence="10">
    <location>
        <begin position="1098"/>
        <end position="1121"/>
    </location>
</feature>
<dbReference type="InterPro" id="IPR013525">
    <property type="entry name" value="ABC2_TM"/>
</dbReference>
<sequence length="1594" mass="174413">MGIFWIQFRALIWKNWIGLWQKPILNICRSFILPVVYGAFLAYAQLFLNKLNEYGIGEPASIYPLHEQFDPALAFVWADNTNGTSGIAPVDIMNRITSSFSPAQLSSVKQVSSASEIPTQCPQNFNLYSQCFAAVAFFNTPGSGTSPVNYTIYADAGLVYVNVEKHTSDFEKRILPLQWAIDSAIIELQTGVQMPSPQEWPFTQETNEEQKTEVRLSYVRGVRELLVLAFVIAFVGVTYQLPGAVSAERAALITTHMKVMGLLDKARILSWHLSVSLTYLPAWIIVGAIWASRIYAESNVGLIIVIHILFGFLLASWSFFVAAPFGKSPQLAAVVTTFLAIIIPVIALAFGKASTIGACIFTLILPPGFYVFVIRAIAGWENQLWATNVLKKDPDNGLVVLPLILVAIINIFLWPYLAVLLERYLYDAKFPKESRNDVTEPPAEDVAISVRHLNRVFRTSRWSSKGNVTAVNDLSFDVPKTGVFVLLGSNGAGKSTSLGIISGLDGQTGGNVVFEGGRRRPPRGTLGIVPQKNVLFPDLTCLQTLRVWKAVKWSHNSDKDEDLEQLLRDCDLEKKIHANAMTLSGGQKRKLQLAIGLLGGSKIVLVDECTSGVDPLSRRALWRTLTSFRDDRAIVFTTHFLDEADLLADHIAILAAPGKLIASDAPVALKRDLGEGYSIQVTFSHGDGEKVDAAAHGELLDAFRRVAPHTHTSLPTPSQIVYHLKSKDPKDVQELLELLDREGATHGVISYDVLGTTIEDIFLDLMVKNKMEVAGSPSLGEEMERGLSRENDASAKGTFAPGTEVDASLNLVNGRPVSPFRQAFTIFQKRLLISKRSWLTPILTIGIALAGACIPLIFIRGRSQSCTAPLRRIVALRLFLPTALFVPDRIYPESTLLISPPGLIESIIAPSAVQLASLGASFQYRNVSDRATFVSEVEQSYQQMTTGGISLNTETNEALFAWEASPPGYMGLGMLNLVSNVLYARALAASGTTPSTPVLINPSFAPFPARAAGTLISLKWLIFFGAVMAVYPAFYALYVSRERKSAVQAMQMSNGLSNPVGLWLGHLMFDMITVVILSTIIIIIFAAVTPDNFAGLGFLWFIMVLYGIAAALFAYCISLAVSSPLAAFAAAAGYQFIIFILYLIGYLLVLTYGKTSDANKQISIIHWTISIIAPVNSVTRAALVSVNLFSLLCDGSEVVTTSSMGAIQRYGGPILYLFISIFVLFGTLIWAESGSRTARRLRDIRQLKNERQKSSKEDVLAAAEHAEKSDDLLRVLDVSKAYGDNKVVDDVSFSLPRNTVFALLGPNGAGKTTTFNMIRGDVSPDVGDIIINGTSVVRHPKTARASLGVCPQFTAIDSQLTVREHLIIYGKLKGLTAGQELNDNVEAVLRGTALHMYADRLASKLSGGNQRKLSLAIALIGNPAVVLIDEFSTGIDPKMKRDMWETLRKVSVGKAVIITTHSMEEASALANQVGILAKRLLAVGTIDSLAARYATYEVHFTCRTREEIVRAQEVMSKIPGAKKADDVATRFEVPIDSSEGFTLAKLFSILSSHGGFTEYTVEKATLESVFLKVVRENDVKEEDRGDKKRRWLCW</sequence>
<dbReference type="InterPro" id="IPR027417">
    <property type="entry name" value="P-loop_NTPase"/>
</dbReference>
<feature type="transmembrane region" description="Helical" evidence="10">
    <location>
        <begin position="1210"/>
        <end position="1231"/>
    </location>
</feature>
<protein>
    <submittedName>
        <fullName evidence="12">P-loop containing nucleoside triphosphate hydrolase protein</fullName>
    </submittedName>
</protein>
<dbReference type="InterPro" id="IPR003593">
    <property type="entry name" value="AAA+_ATPase"/>
</dbReference>
<keyword evidence="6" id="KW-0547">Nucleotide-binding</keyword>
<dbReference type="STRING" id="71717.A0A4Y7TDW2"/>
<feature type="transmembrane region" description="Helical" evidence="10">
    <location>
        <begin position="1020"/>
        <end position="1040"/>
    </location>
</feature>
<keyword evidence="9 10" id="KW-0472">Membrane</keyword>
<dbReference type="InterPro" id="IPR017871">
    <property type="entry name" value="ABC_transporter-like_CS"/>
</dbReference>
<dbReference type="OrthoDB" id="8061355at2759"/>
<evidence type="ECO:0000256" key="6">
    <source>
        <dbReference type="ARBA" id="ARBA00022741"/>
    </source>
</evidence>
<dbReference type="Pfam" id="PF00005">
    <property type="entry name" value="ABC_tran"/>
    <property type="match status" value="2"/>
</dbReference>
<dbReference type="PANTHER" id="PTHR19229:SF36">
    <property type="entry name" value="ATP-BINDING CASSETTE SUB-FAMILY A MEMBER 2"/>
    <property type="match status" value="1"/>
</dbReference>
<evidence type="ECO:0000259" key="11">
    <source>
        <dbReference type="PROSITE" id="PS50893"/>
    </source>
</evidence>
<evidence type="ECO:0000256" key="2">
    <source>
        <dbReference type="ARBA" id="ARBA00008869"/>
    </source>
</evidence>
<evidence type="ECO:0000256" key="5">
    <source>
        <dbReference type="ARBA" id="ARBA00022737"/>
    </source>
</evidence>
<feature type="transmembrane region" description="Helical" evidence="10">
    <location>
        <begin position="1164"/>
        <end position="1190"/>
    </location>
</feature>
<dbReference type="GO" id="GO:0005319">
    <property type="term" value="F:lipid transporter activity"/>
    <property type="evidence" value="ECO:0007669"/>
    <property type="project" value="TreeGrafter"/>
</dbReference>
<dbReference type="GO" id="GO:0016020">
    <property type="term" value="C:membrane"/>
    <property type="evidence" value="ECO:0007669"/>
    <property type="project" value="UniProtKB-SubCell"/>
</dbReference>
<organism evidence="12 13">
    <name type="scientific">Coprinellus micaceus</name>
    <name type="common">Glistening ink-cap mushroom</name>
    <name type="synonym">Coprinus micaceus</name>
    <dbReference type="NCBI Taxonomy" id="71717"/>
    <lineage>
        <taxon>Eukaryota</taxon>
        <taxon>Fungi</taxon>
        <taxon>Dikarya</taxon>
        <taxon>Basidiomycota</taxon>
        <taxon>Agaricomycotina</taxon>
        <taxon>Agaricomycetes</taxon>
        <taxon>Agaricomycetidae</taxon>
        <taxon>Agaricales</taxon>
        <taxon>Agaricineae</taxon>
        <taxon>Psathyrellaceae</taxon>
        <taxon>Coprinellus</taxon>
    </lineage>
</organism>
<feature type="transmembrane region" description="Helical" evidence="10">
    <location>
        <begin position="1060"/>
        <end position="1086"/>
    </location>
</feature>
<keyword evidence="13" id="KW-1185">Reference proteome</keyword>
<name>A0A4Y7TDW2_COPMI</name>
<evidence type="ECO:0000313" key="13">
    <source>
        <dbReference type="Proteomes" id="UP000298030"/>
    </source>
</evidence>
<feature type="transmembrane region" description="Helical" evidence="10">
    <location>
        <begin position="838"/>
        <end position="858"/>
    </location>
</feature>
<keyword evidence="3" id="KW-0813">Transport</keyword>
<feature type="transmembrane region" description="Helical" evidence="10">
    <location>
        <begin position="302"/>
        <end position="325"/>
    </location>
</feature>
<comment type="similarity">
    <text evidence="2">Belongs to the ABC transporter superfamily. ABCA family.</text>
</comment>
<dbReference type="SMART" id="SM00382">
    <property type="entry name" value="AAA"/>
    <property type="match status" value="2"/>
</dbReference>
<keyword evidence="5" id="KW-0677">Repeat</keyword>
<evidence type="ECO:0000256" key="10">
    <source>
        <dbReference type="SAM" id="Phobius"/>
    </source>
</evidence>
<feature type="transmembrane region" description="Helical" evidence="10">
    <location>
        <begin position="358"/>
        <end position="378"/>
    </location>
</feature>
<dbReference type="GO" id="GO:0016887">
    <property type="term" value="F:ATP hydrolysis activity"/>
    <property type="evidence" value="ECO:0007669"/>
    <property type="project" value="InterPro"/>
</dbReference>
<evidence type="ECO:0000313" key="12">
    <source>
        <dbReference type="EMBL" id="TEB32355.1"/>
    </source>
</evidence>
<evidence type="ECO:0000256" key="8">
    <source>
        <dbReference type="ARBA" id="ARBA00022989"/>
    </source>
</evidence>
<dbReference type="PROSITE" id="PS00211">
    <property type="entry name" value="ABC_TRANSPORTER_1"/>
    <property type="match status" value="2"/>
</dbReference>
<accession>A0A4Y7TDW2</accession>
<dbReference type="InterPro" id="IPR026082">
    <property type="entry name" value="ABCA"/>
</dbReference>
<dbReference type="SUPFAM" id="SSF52540">
    <property type="entry name" value="P-loop containing nucleoside triphosphate hydrolases"/>
    <property type="match status" value="2"/>
</dbReference>
<gene>
    <name evidence="12" type="ORF">FA13DRAFT_1763895</name>
</gene>
<dbReference type="InterPro" id="IPR003439">
    <property type="entry name" value="ABC_transporter-like_ATP-bd"/>
</dbReference>
<evidence type="ECO:0000256" key="9">
    <source>
        <dbReference type="ARBA" id="ARBA00023136"/>
    </source>
</evidence>
<feature type="transmembrane region" description="Helical" evidence="10">
    <location>
        <begin position="225"/>
        <end position="242"/>
    </location>
</feature>
<feature type="transmembrane region" description="Helical" evidence="10">
    <location>
        <begin position="1127"/>
        <end position="1152"/>
    </location>
</feature>
<keyword evidence="7" id="KW-0067">ATP-binding</keyword>
<dbReference type="Proteomes" id="UP000298030">
    <property type="component" value="Unassembled WGS sequence"/>
</dbReference>
<feature type="transmembrane region" description="Helical" evidence="10">
    <location>
        <begin position="268"/>
        <end position="290"/>
    </location>
</feature>
<feature type="domain" description="ABC transporter" evidence="11">
    <location>
        <begin position="1273"/>
        <end position="1502"/>
    </location>
</feature>